<feature type="active site" description="Proton donor/acceptor" evidence="7">
    <location>
        <position position="147"/>
    </location>
</feature>
<dbReference type="GO" id="GO:0009252">
    <property type="term" value="P:peptidoglycan biosynthetic process"/>
    <property type="evidence" value="ECO:0007669"/>
    <property type="project" value="UniProtKB-UniPathway"/>
</dbReference>
<name>A0A6L7HVS9_9GAMM</name>
<feature type="domain" description="L,D-TPase catalytic" evidence="9">
    <location>
        <begin position="57"/>
        <end position="193"/>
    </location>
</feature>
<feature type="active site" description="Nucleophile" evidence="7">
    <location>
        <position position="169"/>
    </location>
</feature>
<comment type="caution">
    <text evidence="10">The sequence shown here is derived from an EMBL/GenBank/DDBJ whole genome shotgun (WGS) entry which is preliminary data.</text>
</comment>
<dbReference type="GO" id="GO:0071555">
    <property type="term" value="P:cell wall organization"/>
    <property type="evidence" value="ECO:0007669"/>
    <property type="project" value="UniProtKB-UniRule"/>
</dbReference>
<evidence type="ECO:0000256" key="6">
    <source>
        <dbReference type="ARBA" id="ARBA00023316"/>
    </source>
</evidence>
<evidence type="ECO:0000256" key="2">
    <source>
        <dbReference type="ARBA" id="ARBA00005992"/>
    </source>
</evidence>
<keyword evidence="6 7" id="KW-0961">Cell wall biogenesis/degradation</keyword>
<sequence length="194" mass="21713">MMNTQVVALFYRTKTMQTFFKQLLLLCLLAPLGVTWAQSSGLSSPHSASKSQIGKVDLVVVNKSEASMLLMRQGKVLRRYKIALGDRPVGHKLQEGDQRTPEGRYILDYKKADSAYYRAIHISYPNDEDKLRAAALGINPGGQIMIHGQNPNSSLTPDEAQRLNWTDGCIAIKNEEIDELWRAVDTGTPIEIWP</sequence>
<keyword evidence="4 7" id="KW-0133">Cell shape</keyword>
<feature type="chain" id="PRO_5026681506" evidence="8">
    <location>
        <begin position="38"/>
        <end position="194"/>
    </location>
</feature>
<dbReference type="UniPathway" id="UPA00219"/>
<evidence type="ECO:0000256" key="1">
    <source>
        <dbReference type="ARBA" id="ARBA00004752"/>
    </source>
</evidence>
<accession>A0A6L7HVS9</accession>
<feature type="signal peptide" evidence="8">
    <location>
        <begin position="1"/>
        <end position="37"/>
    </location>
</feature>
<dbReference type="Pfam" id="PF03734">
    <property type="entry name" value="YkuD"/>
    <property type="match status" value="1"/>
</dbReference>
<evidence type="ECO:0000256" key="3">
    <source>
        <dbReference type="ARBA" id="ARBA00022679"/>
    </source>
</evidence>
<evidence type="ECO:0000256" key="5">
    <source>
        <dbReference type="ARBA" id="ARBA00022984"/>
    </source>
</evidence>
<keyword evidence="11" id="KW-1185">Reference proteome</keyword>
<dbReference type="PANTHER" id="PTHR36699">
    <property type="entry name" value="LD-TRANSPEPTIDASE"/>
    <property type="match status" value="1"/>
</dbReference>
<proteinExistence type="inferred from homology"/>
<evidence type="ECO:0000259" key="9">
    <source>
        <dbReference type="PROSITE" id="PS52029"/>
    </source>
</evidence>
<dbReference type="GO" id="GO:0008360">
    <property type="term" value="P:regulation of cell shape"/>
    <property type="evidence" value="ECO:0007669"/>
    <property type="project" value="UniProtKB-UniRule"/>
</dbReference>
<comment type="pathway">
    <text evidence="1 7">Cell wall biogenesis; peptidoglycan biosynthesis.</text>
</comment>
<keyword evidence="5 7" id="KW-0573">Peptidoglycan synthesis</keyword>
<evidence type="ECO:0000313" key="11">
    <source>
        <dbReference type="Proteomes" id="UP000474778"/>
    </source>
</evidence>
<keyword evidence="3" id="KW-0808">Transferase</keyword>
<evidence type="ECO:0000256" key="4">
    <source>
        <dbReference type="ARBA" id="ARBA00022960"/>
    </source>
</evidence>
<dbReference type="SUPFAM" id="SSF141523">
    <property type="entry name" value="L,D-transpeptidase catalytic domain-like"/>
    <property type="match status" value="1"/>
</dbReference>
<dbReference type="EMBL" id="WRPA01000005">
    <property type="protein sequence ID" value="MXR68452.1"/>
    <property type="molecule type" value="Genomic_DNA"/>
</dbReference>
<dbReference type="AlphaFoldDB" id="A0A6L7HVS9"/>
<dbReference type="GO" id="GO:0004180">
    <property type="term" value="F:carboxypeptidase activity"/>
    <property type="evidence" value="ECO:0007669"/>
    <property type="project" value="UniProtKB-ARBA"/>
</dbReference>
<reference evidence="10 11" key="1">
    <citation type="submission" date="2019-12" db="EMBL/GenBank/DDBJ databases">
        <title>Shewanella insulae sp. nov., isolated from a tidal flat.</title>
        <authorList>
            <person name="Yoon J.-H."/>
        </authorList>
    </citation>
    <scope>NUCLEOTIDE SEQUENCE [LARGE SCALE GENOMIC DNA]</scope>
    <source>
        <strain evidence="10 11">JBTF-M18</strain>
    </source>
</reference>
<dbReference type="PANTHER" id="PTHR36699:SF1">
    <property type="entry name" value="L,D-TRANSPEPTIDASE YAFK-RELATED"/>
    <property type="match status" value="1"/>
</dbReference>
<dbReference type="InterPro" id="IPR005490">
    <property type="entry name" value="LD_TPept_cat_dom"/>
</dbReference>
<evidence type="ECO:0000256" key="7">
    <source>
        <dbReference type="PROSITE-ProRule" id="PRU01373"/>
    </source>
</evidence>
<keyword evidence="8" id="KW-0732">Signal</keyword>
<organism evidence="10 11">
    <name type="scientific">Shewanella insulae</name>
    <dbReference type="NCBI Taxonomy" id="2681496"/>
    <lineage>
        <taxon>Bacteria</taxon>
        <taxon>Pseudomonadati</taxon>
        <taxon>Pseudomonadota</taxon>
        <taxon>Gammaproteobacteria</taxon>
        <taxon>Alteromonadales</taxon>
        <taxon>Shewanellaceae</taxon>
        <taxon>Shewanella</taxon>
    </lineage>
</organism>
<gene>
    <name evidence="10" type="ORF">GNT65_07165</name>
</gene>
<protein>
    <submittedName>
        <fullName evidence="10">L,D-transpeptidase family protein</fullName>
    </submittedName>
</protein>
<dbReference type="Proteomes" id="UP000474778">
    <property type="component" value="Unassembled WGS sequence"/>
</dbReference>
<dbReference type="GO" id="GO:0016740">
    <property type="term" value="F:transferase activity"/>
    <property type="evidence" value="ECO:0007669"/>
    <property type="project" value="UniProtKB-KW"/>
</dbReference>
<dbReference type="PROSITE" id="PS52029">
    <property type="entry name" value="LD_TPASE"/>
    <property type="match status" value="1"/>
</dbReference>
<evidence type="ECO:0000313" key="10">
    <source>
        <dbReference type="EMBL" id="MXR68452.1"/>
    </source>
</evidence>
<evidence type="ECO:0000256" key="8">
    <source>
        <dbReference type="SAM" id="SignalP"/>
    </source>
</evidence>
<dbReference type="Gene3D" id="2.40.440.10">
    <property type="entry name" value="L,D-transpeptidase catalytic domain-like"/>
    <property type="match status" value="1"/>
</dbReference>
<dbReference type="CDD" id="cd16913">
    <property type="entry name" value="YkuD_like"/>
    <property type="match status" value="1"/>
</dbReference>
<dbReference type="InterPro" id="IPR038063">
    <property type="entry name" value="Transpep_catalytic_dom"/>
</dbReference>
<comment type="similarity">
    <text evidence="2">Belongs to the YkuD family.</text>
</comment>